<keyword evidence="8" id="KW-0411">Iron-sulfur</keyword>
<evidence type="ECO:0000256" key="9">
    <source>
        <dbReference type="ARBA" id="ARBA00023052"/>
    </source>
</evidence>
<comment type="cofactor">
    <cofactor evidence="2">
        <name>thiamine diphosphate</name>
        <dbReference type="ChEBI" id="CHEBI:58937"/>
    </cofactor>
</comment>
<dbReference type="PANTHER" id="PTHR48084">
    <property type="entry name" value="2-OXOGLUTARATE OXIDOREDUCTASE SUBUNIT KORB-RELATED"/>
    <property type="match status" value="1"/>
</dbReference>
<evidence type="ECO:0000313" key="12">
    <source>
        <dbReference type="EMBL" id="HGH60708.1"/>
    </source>
</evidence>
<feature type="domain" description="Pyruvate ferredoxin oxidoreductase beta subunit C-terminal" evidence="11">
    <location>
        <begin position="204"/>
        <end position="267"/>
    </location>
</feature>
<accession>A0A7C4ARD2</accession>
<dbReference type="GO" id="GO:0030976">
    <property type="term" value="F:thiamine pyrophosphate binding"/>
    <property type="evidence" value="ECO:0007669"/>
    <property type="project" value="InterPro"/>
</dbReference>
<evidence type="ECO:0000259" key="11">
    <source>
        <dbReference type="Pfam" id="PF12367"/>
    </source>
</evidence>
<comment type="caution">
    <text evidence="12">The sequence shown here is derived from an EMBL/GenBank/DDBJ whole genome shotgun (WGS) entry which is preliminary data.</text>
</comment>
<dbReference type="InterPro" id="IPR011896">
    <property type="entry name" value="OFOB"/>
</dbReference>
<dbReference type="InterPro" id="IPR032686">
    <property type="entry name" value="PFO_beta_C"/>
</dbReference>
<evidence type="ECO:0000256" key="6">
    <source>
        <dbReference type="ARBA" id="ARBA00023002"/>
    </source>
</evidence>
<keyword evidence="4" id="KW-0479">Metal-binding</keyword>
<dbReference type="InterPro" id="IPR029061">
    <property type="entry name" value="THDP-binding"/>
</dbReference>
<dbReference type="GO" id="GO:0046872">
    <property type="term" value="F:metal ion binding"/>
    <property type="evidence" value="ECO:0007669"/>
    <property type="project" value="UniProtKB-KW"/>
</dbReference>
<proteinExistence type="predicted"/>
<evidence type="ECO:0000256" key="4">
    <source>
        <dbReference type="ARBA" id="ARBA00022723"/>
    </source>
</evidence>
<keyword evidence="9" id="KW-0786">Thiamine pyrophosphate</keyword>
<dbReference type="GO" id="GO:0045333">
    <property type="term" value="P:cellular respiration"/>
    <property type="evidence" value="ECO:0007669"/>
    <property type="project" value="UniProtKB-ARBA"/>
</dbReference>
<dbReference type="AlphaFoldDB" id="A0A7C4ARD2"/>
<dbReference type="GO" id="GO:0051536">
    <property type="term" value="F:iron-sulfur cluster binding"/>
    <property type="evidence" value="ECO:0007669"/>
    <property type="project" value="UniProtKB-KW"/>
</dbReference>
<evidence type="ECO:0000256" key="3">
    <source>
        <dbReference type="ARBA" id="ARBA00001966"/>
    </source>
</evidence>
<organism evidence="12">
    <name type="scientific">Desulfomonile tiedjei</name>
    <dbReference type="NCBI Taxonomy" id="2358"/>
    <lineage>
        <taxon>Bacteria</taxon>
        <taxon>Pseudomonadati</taxon>
        <taxon>Thermodesulfobacteriota</taxon>
        <taxon>Desulfomonilia</taxon>
        <taxon>Desulfomonilales</taxon>
        <taxon>Desulfomonilaceae</taxon>
        <taxon>Desulfomonile</taxon>
    </lineage>
</organism>
<evidence type="ECO:0000256" key="2">
    <source>
        <dbReference type="ARBA" id="ARBA00001964"/>
    </source>
</evidence>
<sequence>MSVENTTSTDQEVGNFETAWCPGCGNHSILAAMKKALTALGLKPFEVLFVSGIGQAAKAPHYVRANVFNGLHGRALPVATGAKIANPQLTVIVESGDGCTYGEGGNHFLNAIRRNIDVTLVVHNNQVYGLTKGQASPTSMVGFVTKTQPAGAVAEPFNPVLVAIAMNAGFVARGFSGKIDHLSSLIQQGVQHRGFSLIDVLQPCVSFNHVNTYAWYNQRCYEIGADYEPTDRSKAMKLAEEWGDKIPIGVLYKNDRPCFESHFPALRQGPLAAQPVDIEALKSIAKSFQ</sequence>
<feature type="domain" description="Thiamine pyrophosphate enzyme TPP-binding" evidence="10">
    <location>
        <begin position="57"/>
        <end position="200"/>
    </location>
</feature>
<dbReference type="GO" id="GO:0044281">
    <property type="term" value="P:small molecule metabolic process"/>
    <property type="evidence" value="ECO:0007669"/>
    <property type="project" value="UniProtKB-ARBA"/>
</dbReference>
<evidence type="ECO:0000256" key="8">
    <source>
        <dbReference type="ARBA" id="ARBA00023014"/>
    </source>
</evidence>
<dbReference type="InterPro" id="IPR011766">
    <property type="entry name" value="TPP_enzyme_TPP-bd"/>
</dbReference>
<reference evidence="12" key="1">
    <citation type="journal article" date="2020" name="mSystems">
        <title>Genome- and Community-Level Interaction Insights into Carbon Utilization and Element Cycling Functions of Hydrothermarchaeota in Hydrothermal Sediment.</title>
        <authorList>
            <person name="Zhou Z."/>
            <person name="Liu Y."/>
            <person name="Xu W."/>
            <person name="Pan J."/>
            <person name="Luo Z.H."/>
            <person name="Li M."/>
        </authorList>
    </citation>
    <scope>NUCLEOTIDE SEQUENCE [LARGE SCALE GENOMIC DNA]</scope>
    <source>
        <strain evidence="12">SpSt-769</strain>
    </source>
</reference>
<keyword evidence="5" id="KW-0460">Magnesium</keyword>
<protein>
    <submittedName>
        <fullName evidence="12">2-oxoacid:ferredoxin oxidoreductase subunit beta</fullName>
    </submittedName>
</protein>
<dbReference type="Pfam" id="PF12367">
    <property type="entry name" value="PFO_beta_C"/>
    <property type="match status" value="1"/>
</dbReference>
<evidence type="ECO:0000256" key="1">
    <source>
        <dbReference type="ARBA" id="ARBA00001946"/>
    </source>
</evidence>
<evidence type="ECO:0000256" key="5">
    <source>
        <dbReference type="ARBA" id="ARBA00022842"/>
    </source>
</evidence>
<comment type="cofactor">
    <cofactor evidence="1">
        <name>Mg(2+)</name>
        <dbReference type="ChEBI" id="CHEBI:18420"/>
    </cofactor>
</comment>
<dbReference type="Pfam" id="PF02775">
    <property type="entry name" value="TPP_enzyme_C"/>
    <property type="match status" value="1"/>
</dbReference>
<gene>
    <name evidence="12" type="ORF">ENV54_05360</name>
</gene>
<dbReference type="NCBIfam" id="TIGR02177">
    <property type="entry name" value="PorB_KorB"/>
    <property type="match status" value="1"/>
</dbReference>
<dbReference type="InterPro" id="IPR051457">
    <property type="entry name" value="2-oxoacid:Fd_oxidoreductase"/>
</dbReference>
<dbReference type="GO" id="GO:0016625">
    <property type="term" value="F:oxidoreductase activity, acting on the aldehyde or oxo group of donors, iron-sulfur protein as acceptor"/>
    <property type="evidence" value="ECO:0007669"/>
    <property type="project" value="UniProtKB-ARBA"/>
</dbReference>
<evidence type="ECO:0000256" key="7">
    <source>
        <dbReference type="ARBA" id="ARBA00023004"/>
    </source>
</evidence>
<dbReference type="EMBL" id="DTGT01000165">
    <property type="protein sequence ID" value="HGH60708.1"/>
    <property type="molecule type" value="Genomic_DNA"/>
</dbReference>
<evidence type="ECO:0000259" key="10">
    <source>
        <dbReference type="Pfam" id="PF02775"/>
    </source>
</evidence>
<dbReference type="CDD" id="cd03375">
    <property type="entry name" value="TPP_OGFOR"/>
    <property type="match status" value="1"/>
</dbReference>
<keyword evidence="6" id="KW-0560">Oxidoreductase</keyword>
<dbReference type="SUPFAM" id="SSF52518">
    <property type="entry name" value="Thiamin diphosphate-binding fold (THDP-binding)"/>
    <property type="match status" value="1"/>
</dbReference>
<comment type="cofactor">
    <cofactor evidence="3">
        <name>[4Fe-4S] cluster</name>
        <dbReference type="ChEBI" id="CHEBI:49883"/>
    </cofactor>
</comment>
<keyword evidence="7" id="KW-0408">Iron</keyword>
<dbReference type="PANTHER" id="PTHR48084:SF4">
    <property type="entry name" value="2-OXOGLUTARATE OXIDOREDUCTASE SUBUNIT KORB"/>
    <property type="match status" value="1"/>
</dbReference>
<dbReference type="Gene3D" id="3.40.50.970">
    <property type="match status" value="1"/>
</dbReference>
<name>A0A7C4ARD2_9BACT</name>